<sequence length="595" mass="64807">MIQELCTELNEISADNLSCVLPALKDRSFLKMAAETTGLAKLDTFLANIFAKWDIYSTIIATIIVLFVTYSLLSSRDPDVHPYLLARQSTEAPVRQPGQSAAFRNLEVPHGFPLKHGLNVKDPEAPKWTGGRNGDLRDIWKLAISGSNGEIGTTPGQRGKLFSVLGKKAIERNLDDITAEINVIGRYVQESEAKVVAVSLSDSVELLASLFASAFYSFQVVLIPHNLDPKQLGSYLKKNQAELLIAEAGAVDLTVVTVGNKQLKNVIWIAKEGSRHMDWNEVPEKLAGSVKVAVWHELVQEKKTLKDTEVPGYDPKATTPSIFAFWPTTQEFIEYKPQNLVSGVGALLSSLPRNQRLDSNDVVLTIDSLMHPYALCWILAALYSNSSIALNSVAGEGVDFALATLGISPTVIVSSARTISDYHKKFMKPHTGLVSSISRLTQARALDAGRMPSQNILSRLANIGPTAELSLSKLRLLAVSYRVDGSPDDLLSSELLTDLRIFTGARIVYALTAPGIAGAIAQTHLFDYRRHEGPAHFGAPLSSVEIVLSGHIEDTGIERAVEGQLTVTGPAVVTNTITIPVRARFRDDNTLQLLK</sequence>
<keyword evidence="1" id="KW-0812">Transmembrane</keyword>
<dbReference type="GeneID" id="8099733"/>
<reference evidence="3" key="1">
    <citation type="journal article" date="2015" name="Genome Announc.">
        <title>Genome sequence of the AIDS-associated pathogen Penicillium marneffei (ATCC18224) and its near taxonomic relative Talaromyces stipitatus (ATCC10500).</title>
        <authorList>
            <person name="Nierman W.C."/>
            <person name="Fedorova-Abrams N.D."/>
            <person name="Andrianopoulos A."/>
        </authorList>
    </citation>
    <scope>NUCLEOTIDE SEQUENCE [LARGE SCALE GENOMIC DNA]</scope>
    <source>
        <strain evidence="3">ATCC 10500 / CBS 375.48 / QM 6759 / NRRL 1006</strain>
    </source>
</reference>
<proteinExistence type="predicted"/>
<evidence type="ECO:0000313" key="3">
    <source>
        <dbReference type="Proteomes" id="UP000001745"/>
    </source>
</evidence>
<dbReference type="GO" id="GO:0005783">
    <property type="term" value="C:endoplasmic reticulum"/>
    <property type="evidence" value="ECO:0007669"/>
    <property type="project" value="TreeGrafter"/>
</dbReference>
<dbReference type="PANTHER" id="PTHR43272:SF11">
    <property type="entry name" value="AMP-DEPENDENT SYNTHETASE_LIGASE DOMAIN-CONTAINING PROTEIN"/>
    <property type="match status" value="1"/>
</dbReference>
<feature type="transmembrane region" description="Helical" evidence="1">
    <location>
        <begin position="55"/>
        <end position="73"/>
    </location>
</feature>
<dbReference type="VEuPathDB" id="FungiDB:TSTA_118090"/>
<keyword evidence="1" id="KW-1133">Transmembrane helix</keyword>
<dbReference type="SUPFAM" id="SSF56801">
    <property type="entry name" value="Acetyl-CoA synthetase-like"/>
    <property type="match status" value="1"/>
</dbReference>
<dbReference type="FunCoup" id="B8M9N5">
    <property type="interactions" value="33"/>
</dbReference>
<dbReference type="InParanoid" id="B8M9N5"/>
<dbReference type="OMA" id="ADWNIYT"/>
<dbReference type="STRING" id="441959.B8M9N5"/>
<name>B8M9N5_TALSN</name>
<evidence type="ECO:0008006" key="4">
    <source>
        <dbReference type="Google" id="ProtNLM"/>
    </source>
</evidence>
<evidence type="ECO:0000313" key="2">
    <source>
        <dbReference type="EMBL" id="EED18037.1"/>
    </source>
</evidence>
<dbReference type="GO" id="GO:0016020">
    <property type="term" value="C:membrane"/>
    <property type="evidence" value="ECO:0007669"/>
    <property type="project" value="TreeGrafter"/>
</dbReference>
<dbReference type="InterPro" id="IPR042099">
    <property type="entry name" value="ANL_N_sf"/>
</dbReference>
<accession>B8M9N5</accession>
<gene>
    <name evidence="2" type="ORF">TSTA_118090</name>
</gene>
<dbReference type="Gene3D" id="3.40.50.12780">
    <property type="entry name" value="N-terminal domain of ligase-like"/>
    <property type="match status" value="1"/>
</dbReference>
<dbReference type="Proteomes" id="UP000001745">
    <property type="component" value="Unassembled WGS sequence"/>
</dbReference>
<protein>
    <recommendedName>
        <fullName evidence="4">AMP-dependent synthetase/ligase domain-containing protein</fullName>
    </recommendedName>
</protein>
<dbReference type="EMBL" id="EQ962655">
    <property type="protein sequence ID" value="EED18037.1"/>
    <property type="molecule type" value="Genomic_DNA"/>
</dbReference>
<dbReference type="GO" id="GO:0004467">
    <property type="term" value="F:long-chain fatty acid-CoA ligase activity"/>
    <property type="evidence" value="ECO:0007669"/>
    <property type="project" value="TreeGrafter"/>
</dbReference>
<evidence type="ECO:0000256" key="1">
    <source>
        <dbReference type="SAM" id="Phobius"/>
    </source>
</evidence>
<dbReference type="RefSeq" id="XP_002482029.1">
    <property type="nucleotide sequence ID" value="XM_002481984.1"/>
</dbReference>
<dbReference type="eggNOG" id="ENOG502S9VQ">
    <property type="taxonomic scope" value="Eukaryota"/>
</dbReference>
<dbReference type="HOGENOM" id="CLU_022749_0_0_1"/>
<dbReference type="PhylomeDB" id="B8M9N5"/>
<organism evidence="2 3">
    <name type="scientific">Talaromyces stipitatus (strain ATCC 10500 / CBS 375.48 / QM 6759 / NRRL 1006)</name>
    <name type="common">Penicillium stipitatum</name>
    <dbReference type="NCBI Taxonomy" id="441959"/>
    <lineage>
        <taxon>Eukaryota</taxon>
        <taxon>Fungi</taxon>
        <taxon>Dikarya</taxon>
        <taxon>Ascomycota</taxon>
        <taxon>Pezizomycotina</taxon>
        <taxon>Eurotiomycetes</taxon>
        <taxon>Eurotiomycetidae</taxon>
        <taxon>Eurotiales</taxon>
        <taxon>Trichocomaceae</taxon>
        <taxon>Talaromyces</taxon>
        <taxon>Talaromyces sect. Talaromyces</taxon>
    </lineage>
</organism>
<dbReference type="AlphaFoldDB" id="B8M9N5"/>
<keyword evidence="3" id="KW-1185">Reference proteome</keyword>
<keyword evidence="1" id="KW-0472">Membrane</keyword>
<dbReference type="OrthoDB" id="4138492at2759"/>
<dbReference type="PANTHER" id="PTHR43272">
    <property type="entry name" value="LONG-CHAIN-FATTY-ACID--COA LIGASE"/>
    <property type="match status" value="1"/>
</dbReference>